<dbReference type="InterPro" id="IPR006461">
    <property type="entry name" value="PLAC_motif_containing"/>
</dbReference>
<dbReference type="Pfam" id="PF04749">
    <property type="entry name" value="PLAC8"/>
    <property type="match status" value="1"/>
</dbReference>
<accession>I3T5L5</accession>
<feature type="compositionally biased region" description="Polar residues" evidence="1">
    <location>
        <begin position="154"/>
        <end position="170"/>
    </location>
</feature>
<dbReference type="PANTHER" id="PTHR15907">
    <property type="entry name" value="DUF614 FAMILY PROTEIN-RELATED"/>
    <property type="match status" value="1"/>
</dbReference>
<dbReference type="RefSeq" id="XP_057455948.1">
    <property type="nucleotide sequence ID" value="XM_057599965.1"/>
</dbReference>
<reference evidence="2" key="1">
    <citation type="submission" date="2012-05" db="EMBL/GenBank/DDBJ databases">
        <authorList>
            <person name="Krishnakumar V."/>
            <person name="Cheung F."/>
            <person name="Xiao Y."/>
            <person name="Chan A."/>
            <person name="Moskal W.A."/>
            <person name="Town C.D."/>
        </authorList>
    </citation>
    <scope>NUCLEOTIDE SEQUENCE</scope>
</reference>
<dbReference type="GeneID" id="130747123"/>
<feature type="region of interest" description="Disordered" evidence="1">
    <location>
        <begin position="1"/>
        <end position="23"/>
    </location>
</feature>
<proteinExistence type="evidence at transcript level"/>
<dbReference type="OMA" id="QTNAIMT"/>
<dbReference type="OrthoDB" id="1045822at2759"/>
<feature type="region of interest" description="Disordered" evidence="1">
    <location>
        <begin position="151"/>
        <end position="170"/>
    </location>
</feature>
<dbReference type="NCBIfam" id="TIGR01571">
    <property type="entry name" value="A_thal_Cys_rich"/>
    <property type="match status" value="1"/>
</dbReference>
<name>I3T5L5_LOTJA</name>
<evidence type="ECO:0000313" key="2">
    <source>
        <dbReference type="EMBL" id="AFK47807.1"/>
    </source>
</evidence>
<dbReference type="EMBL" id="BT148013">
    <property type="protein sequence ID" value="AFK47807.1"/>
    <property type="molecule type" value="mRNA"/>
</dbReference>
<feature type="compositionally biased region" description="Polar residues" evidence="1">
    <location>
        <begin position="8"/>
        <end position="23"/>
    </location>
</feature>
<dbReference type="AlphaFoldDB" id="I3T5L5"/>
<evidence type="ECO:0000256" key="1">
    <source>
        <dbReference type="SAM" id="MobiDB-lite"/>
    </source>
</evidence>
<protein>
    <submittedName>
        <fullName evidence="2">Uncharacterized protein</fullName>
    </submittedName>
</protein>
<sequence>MPNDQDQRTQQNEPVGSRYEANTTQQVGKPWSTGLFDCHENQTNAVMTSFLPCVQFGQIAEVLDGGELSCPLGSFIYLLMMPALCTQWIMGSKYRTKLRKKYDLVEAPYSDVISHVFCPCCSLCQEFRELKIRGLDPALGWNGILAEQQRERQQNGQTLNDPPSNQAMSH</sequence>
<organism evidence="2">
    <name type="scientific">Lotus japonicus</name>
    <name type="common">Lotus corniculatus var. japonicus</name>
    <dbReference type="NCBI Taxonomy" id="34305"/>
    <lineage>
        <taxon>Eukaryota</taxon>
        <taxon>Viridiplantae</taxon>
        <taxon>Streptophyta</taxon>
        <taxon>Embryophyta</taxon>
        <taxon>Tracheophyta</taxon>
        <taxon>Spermatophyta</taxon>
        <taxon>Magnoliopsida</taxon>
        <taxon>eudicotyledons</taxon>
        <taxon>Gunneridae</taxon>
        <taxon>Pentapetalae</taxon>
        <taxon>rosids</taxon>
        <taxon>fabids</taxon>
        <taxon>Fabales</taxon>
        <taxon>Fabaceae</taxon>
        <taxon>Papilionoideae</taxon>
        <taxon>50 kb inversion clade</taxon>
        <taxon>NPAAA clade</taxon>
        <taxon>Hologalegina</taxon>
        <taxon>robinioid clade</taxon>
        <taxon>Loteae</taxon>
        <taxon>Lotus</taxon>
    </lineage>
</organism>
<dbReference type="KEGG" id="lja:130747123"/>